<organism evidence="4 5">
    <name type="scientific">Heliocybe sulcata</name>
    <dbReference type="NCBI Taxonomy" id="5364"/>
    <lineage>
        <taxon>Eukaryota</taxon>
        <taxon>Fungi</taxon>
        <taxon>Dikarya</taxon>
        <taxon>Basidiomycota</taxon>
        <taxon>Agaricomycotina</taxon>
        <taxon>Agaricomycetes</taxon>
        <taxon>Gloeophyllales</taxon>
        <taxon>Gloeophyllaceae</taxon>
        <taxon>Heliocybe</taxon>
    </lineage>
</organism>
<feature type="transmembrane region" description="Helical" evidence="2">
    <location>
        <begin position="155"/>
        <end position="176"/>
    </location>
</feature>
<feature type="region of interest" description="Disordered" evidence="1">
    <location>
        <begin position="314"/>
        <end position="341"/>
    </location>
</feature>
<dbReference type="PANTHER" id="PTHR40465:SF1">
    <property type="entry name" value="DUF6534 DOMAIN-CONTAINING PROTEIN"/>
    <property type="match status" value="1"/>
</dbReference>
<evidence type="ECO:0000259" key="3">
    <source>
        <dbReference type="Pfam" id="PF20152"/>
    </source>
</evidence>
<keyword evidence="2" id="KW-0472">Membrane</keyword>
<proteinExistence type="predicted"/>
<dbReference type="PANTHER" id="PTHR40465">
    <property type="entry name" value="CHROMOSOME 1, WHOLE GENOME SHOTGUN SEQUENCE"/>
    <property type="match status" value="1"/>
</dbReference>
<keyword evidence="5" id="KW-1185">Reference proteome</keyword>
<evidence type="ECO:0000313" key="5">
    <source>
        <dbReference type="Proteomes" id="UP000305948"/>
    </source>
</evidence>
<dbReference type="STRING" id="5364.A0A5C3MUB6"/>
<dbReference type="Pfam" id="PF20152">
    <property type="entry name" value="DUF6534"/>
    <property type="match status" value="1"/>
</dbReference>
<dbReference type="InterPro" id="IPR045339">
    <property type="entry name" value="DUF6534"/>
</dbReference>
<accession>A0A5C3MUB6</accession>
<evidence type="ECO:0000256" key="2">
    <source>
        <dbReference type="SAM" id="Phobius"/>
    </source>
</evidence>
<dbReference type="Proteomes" id="UP000305948">
    <property type="component" value="Unassembled WGS sequence"/>
</dbReference>
<feature type="transmembrane region" description="Helical" evidence="2">
    <location>
        <begin position="83"/>
        <end position="105"/>
    </location>
</feature>
<gene>
    <name evidence="4" type="ORF">OE88DRAFT_1737406</name>
</gene>
<keyword evidence="2" id="KW-0812">Transmembrane</keyword>
<sequence length="341" mass="38344">MGSPASIAHGPALIGLFFNILLYGIMITQTFLYFHSFPHDRTWMKVYVAVLFLADTVNSIFDCIWMYQFVILHFGDAEFIARANWIFATDPALTGIIASLVQLFFAWRIKVLTNNNWLVAIVIVAAFAGVCGGIGTAIAIKFVPKFVEFQRFEPVVVVWLIANAVGDILITAVLTWHLRRHRTGFPATDDIVNKIIRLTVQTGMLTCVVALFDAGFFAADSSGIHLGFNFPLSKLYTNSMMSTLNSRTGWRMNRTTEPGHEDAEAIASHRDTRIRKHNKVLNFSQGRNPEVFVHVESHQMVDVDQKVSTALHTDQEDDAGHSQYHQSTDKSWHSHSQFIAE</sequence>
<feature type="transmembrane region" description="Helical" evidence="2">
    <location>
        <begin position="12"/>
        <end position="34"/>
    </location>
</feature>
<evidence type="ECO:0000256" key="1">
    <source>
        <dbReference type="SAM" id="MobiDB-lite"/>
    </source>
</evidence>
<evidence type="ECO:0000313" key="4">
    <source>
        <dbReference type="EMBL" id="TFK48617.1"/>
    </source>
</evidence>
<protein>
    <recommendedName>
        <fullName evidence="3">DUF6534 domain-containing protein</fullName>
    </recommendedName>
</protein>
<reference evidence="4 5" key="1">
    <citation type="journal article" date="2019" name="Nat. Ecol. Evol.">
        <title>Megaphylogeny resolves global patterns of mushroom evolution.</title>
        <authorList>
            <person name="Varga T."/>
            <person name="Krizsan K."/>
            <person name="Foldi C."/>
            <person name="Dima B."/>
            <person name="Sanchez-Garcia M."/>
            <person name="Sanchez-Ramirez S."/>
            <person name="Szollosi G.J."/>
            <person name="Szarkandi J.G."/>
            <person name="Papp V."/>
            <person name="Albert L."/>
            <person name="Andreopoulos W."/>
            <person name="Angelini C."/>
            <person name="Antonin V."/>
            <person name="Barry K.W."/>
            <person name="Bougher N.L."/>
            <person name="Buchanan P."/>
            <person name="Buyck B."/>
            <person name="Bense V."/>
            <person name="Catcheside P."/>
            <person name="Chovatia M."/>
            <person name="Cooper J."/>
            <person name="Damon W."/>
            <person name="Desjardin D."/>
            <person name="Finy P."/>
            <person name="Geml J."/>
            <person name="Haridas S."/>
            <person name="Hughes K."/>
            <person name="Justo A."/>
            <person name="Karasinski D."/>
            <person name="Kautmanova I."/>
            <person name="Kiss B."/>
            <person name="Kocsube S."/>
            <person name="Kotiranta H."/>
            <person name="LaButti K.M."/>
            <person name="Lechner B.E."/>
            <person name="Liimatainen K."/>
            <person name="Lipzen A."/>
            <person name="Lukacs Z."/>
            <person name="Mihaltcheva S."/>
            <person name="Morgado L.N."/>
            <person name="Niskanen T."/>
            <person name="Noordeloos M.E."/>
            <person name="Ohm R.A."/>
            <person name="Ortiz-Santana B."/>
            <person name="Ovrebo C."/>
            <person name="Racz N."/>
            <person name="Riley R."/>
            <person name="Savchenko A."/>
            <person name="Shiryaev A."/>
            <person name="Soop K."/>
            <person name="Spirin V."/>
            <person name="Szebenyi C."/>
            <person name="Tomsovsky M."/>
            <person name="Tulloss R.E."/>
            <person name="Uehling J."/>
            <person name="Grigoriev I.V."/>
            <person name="Vagvolgyi C."/>
            <person name="Papp T."/>
            <person name="Martin F.M."/>
            <person name="Miettinen O."/>
            <person name="Hibbett D.S."/>
            <person name="Nagy L.G."/>
        </authorList>
    </citation>
    <scope>NUCLEOTIDE SEQUENCE [LARGE SCALE GENOMIC DNA]</scope>
    <source>
        <strain evidence="4 5">OMC1185</strain>
    </source>
</reference>
<keyword evidence="2" id="KW-1133">Transmembrane helix</keyword>
<name>A0A5C3MUB6_9AGAM</name>
<dbReference type="EMBL" id="ML213518">
    <property type="protein sequence ID" value="TFK48617.1"/>
    <property type="molecule type" value="Genomic_DNA"/>
</dbReference>
<dbReference type="AlphaFoldDB" id="A0A5C3MUB6"/>
<feature type="domain" description="DUF6534" evidence="3">
    <location>
        <begin position="164"/>
        <end position="248"/>
    </location>
</feature>
<feature type="transmembrane region" description="Helical" evidence="2">
    <location>
        <begin position="117"/>
        <end position="143"/>
    </location>
</feature>
<feature type="transmembrane region" description="Helical" evidence="2">
    <location>
        <begin position="46"/>
        <end position="71"/>
    </location>
</feature>
<dbReference type="OrthoDB" id="3183258at2759"/>